<evidence type="ECO:0008006" key="4">
    <source>
        <dbReference type="Google" id="ProtNLM"/>
    </source>
</evidence>
<keyword evidence="1" id="KW-0547">Nucleotide-binding</keyword>
<dbReference type="CDD" id="cd02022">
    <property type="entry name" value="DPCK"/>
    <property type="match status" value="1"/>
</dbReference>
<dbReference type="Pfam" id="PF01121">
    <property type="entry name" value="CoaE"/>
    <property type="match status" value="1"/>
</dbReference>
<name>A0A382LUF4_9ZZZZ</name>
<organism evidence="3">
    <name type="scientific">marine metagenome</name>
    <dbReference type="NCBI Taxonomy" id="408172"/>
    <lineage>
        <taxon>unclassified sequences</taxon>
        <taxon>metagenomes</taxon>
        <taxon>ecological metagenomes</taxon>
    </lineage>
</organism>
<dbReference type="InterPro" id="IPR001977">
    <property type="entry name" value="Depp_CoAkinase"/>
</dbReference>
<dbReference type="GO" id="GO:0004140">
    <property type="term" value="F:dephospho-CoA kinase activity"/>
    <property type="evidence" value="ECO:0007669"/>
    <property type="project" value="InterPro"/>
</dbReference>
<dbReference type="InterPro" id="IPR027417">
    <property type="entry name" value="P-loop_NTPase"/>
</dbReference>
<dbReference type="GO" id="GO:0015937">
    <property type="term" value="P:coenzyme A biosynthetic process"/>
    <property type="evidence" value="ECO:0007669"/>
    <property type="project" value="InterPro"/>
</dbReference>
<gene>
    <name evidence="3" type="ORF">METZ01_LOCUS293030</name>
</gene>
<keyword evidence="2" id="KW-0067">ATP-binding</keyword>
<dbReference type="GO" id="GO:0005524">
    <property type="term" value="F:ATP binding"/>
    <property type="evidence" value="ECO:0007669"/>
    <property type="project" value="UniProtKB-KW"/>
</dbReference>
<accession>A0A382LUF4</accession>
<proteinExistence type="predicted"/>
<dbReference type="SUPFAM" id="SSF52540">
    <property type="entry name" value="P-loop containing nucleoside triphosphate hydrolases"/>
    <property type="match status" value="1"/>
</dbReference>
<feature type="non-terminal residue" evidence="3">
    <location>
        <position position="60"/>
    </location>
</feature>
<evidence type="ECO:0000256" key="2">
    <source>
        <dbReference type="ARBA" id="ARBA00022840"/>
    </source>
</evidence>
<reference evidence="3" key="1">
    <citation type="submission" date="2018-05" db="EMBL/GenBank/DDBJ databases">
        <authorList>
            <person name="Lanie J.A."/>
            <person name="Ng W.-L."/>
            <person name="Kazmierczak K.M."/>
            <person name="Andrzejewski T.M."/>
            <person name="Davidsen T.M."/>
            <person name="Wayne K.J."/>
            <person name="Tettelin H."/>
            <person name="Glass J.I."/>
            <person name="Rusch D."/>
            <person name="Podicherti R."/>
            <person name="Tsui H.-C.T."/>
            <person name="Winkler M.E."/>
        </authorList>
    </citation>
    <scope>NUCLEOTIDE SEQUENCE</scope>
</reference>
<sequence>MGKSTASHLLEEMGVQSVDSDDLARQVVEPGQAALEEIKTEFGAGFLNQLGHLNRSKMAS</sequence>
<dbReference type="PROSITE" id="PS51219">
    <property type="entry name" value="DPCK"/>
    <property type="match status" value="1"/>
</dbReference>
<evidence type="ECO:0000313" key="3">
    <source>
        <dbReference type="EMBL" id="SVC40176.1"/>
    </source>
</evidence>
<evidence type="ECO:0000256" key="1">
    <source>
        <dbReference type="ARBA" id="ARBA00022741"/>
    </source>
</evidence>
<dbReference type="EMBL" id="UINC01089246">
    <property type="protein sequence ID" value="SVC40176.1"/>
    <property type="molecule type" value="Genomic_DNA"/>
</dbReference>
<protein>
    <recommendedName>
        <fullName evidence="4">Dephospho-CoA kinase</fullName>
    </recommendedName>
</protein>
<dbReference type="AlphaFoldDB" id="A0A382LUF4"/>
<dbReference type="Gene3D" id="3.40.50.300">
    <property type="entry name" value="P-loop containing nucleotide triphosphate hydrolases"/>
    <property type="match status" value="1"/>
</dbReference>